<evidence type="ECO:0000313" key="1">
    <source>
        <dbReference type="EMBL" id="MCJ8740571.1"/>
    </source>
</evidence>
<organism evidence="1 2">
    <name type="scientific">Pangasius djambal</name>
    <dbReference type="NCBI Taxonomy" id="1691987"/>
    <lineage>
        <taxon>Eukaryota</taxon>
        <taxon>Metazoa</taxon>
        <taxon>Chordata</taxon>
        <taxon>Craniata</taxon>
        <taxon>Vertebrata</taxon>
        <taxon>Euteleostomi</taxon>
        <taxon>Actinopterygii</taxon>
        <taxon>Neopterygii</taxon>
        <taxon>Teleostei</taxon>
        <taxon>Ostariophysi</taxon>
        <taxon>Siluriformes</taxon>
        <taxon>Pangasiidae</taxon>
        <taxon>Pangasius</taxon>
    </lineage>
</organism>
<sequence length="429" mass="48847">MDPAYSKNTQDEEADLEGCSYMLNSTDAEAGHKFLCTSSPLQDRSEGQLESSFRDSSADDTRQDTESDVETRSKGILRYSSPLPMHKWVNLVDPTDESTVSLLHNPCSPCGYTNPYKPLEDQGKDYVGFATLLCQVRRKAVKKGFEFTLMVVGESGLGKSTLINSLFLTDLYKDRTLYDAQERINKTVAITKKSVEVVEKGVKLRLNIVDTPGFGDALDNTNSWKPVVDYIDQQFEQYRQAEICLNRKNVQDNRVHCCLYFISPSGHGLRLIDVEFMKALHKKVNIVPVLAKADCLTRSETHYMKTRILDEIDRHEIKIYDFPECDSDDDELLRKHNSVLKKSIPFAVIGSNTTVESNGRKVRARIYPWGVVEVENPAHCDFVHLRSMLVRTHMQDLKDMTEDTLYENYRTQILCQNQEPANPECVFSG</sequence>
<dbReference type="EMBL" id="CM040989">
    <property type="protein sequence ID" value="MCJ8740571.1"/>
    <property type="molecule type" value="Genomic_DNA"/>
</dbReference>
<name>A0ACC5YXS3_9TELE</name>
<evidence type="ECO:0000313" key="2">
    <source>
        <dbReference type="Proteomes" id="UP000830395"/>
    </source>
</evidence>
<dbReference type="Proteomes" id="UP000830395">
    <property type="component" value="Chromosome 15"/>
</dbReference>
<accession>A0ACC5YXS3</accession>
<gene>
    <name evidence="1" type="ORF">PDJAM_G00060550</name>
</gene>
<comment type="caution">
    <text evidence="1">The sequence shown here is derived from an EMBL/GenBank/DDBJ whole genome shotgun (WGS) entry which is preliminary data.</text>
</comment>
<keyword evidence="2" id="KW-1185">Reference proteome</keyword>
<proteinExistence type="predicted"/>
<protein>
    <submittedName>
        <fullName evidence="1">Uncharacterized protein</fullName>
    </submittedName>
</protein>
<reference evidence="1" key="1">
    <citation type="submission" date="2020-02" db="EMBL/GenBank/DDBJ databases">
        <title>Genome sequencing of the panga catfish, Pangasius djambal.</title>
        <authorList>
            <person name="Wen M."/>
            <person name="Zahm M."/>
            <person name="Roques C."/>
            <person name="Cabau C."/>
            <person name="Klopp C."/>
            <person name="Donnadieu C."/>
            <person name="Jouanno E."/>
            <person name="Avarre J.-C."/>
            <person name="Campet M."/>
            <person name="Ha T."/>
            <person name="Dugue R."/>
            <person name="Lampietro C."/>
            <person name="Louis A."/>
            <person name="Herpin A."/>
            <person name="Echchiki A."/>
            <person name="Berthelot C."/>
            <person name="Parey E."/>
            <person name="Roest-Crollius H."/>
            <person name="Braasch I."/>
            <person name="Postlethwait J.H."/>
            <person name="Bobe J."/>
            <person name="Montfort J."/>
            <person name="Bouchez O."/>
            <person name="Begum T."/>
            <person name="Schartl M."/>
            <person name="Gustiano R."/>
            <person name="Guiguen Y."/>
        </authorList>
    </citation>
    <scope>NUCLEOTIDE SEQUENCE</scope>
    <source>
        <strain evidence="1">Pdj_M5554</strain>
    </source>
</reference>